<protein>
    <submittedName>
        <fullName evidence="1">Uncharacterized protein</fullName>
    </submittedName>
</protein>
<name>A0A3G9IP40_9BACL</name>
<gene>
    <name evidence="1" type="ORF">Back11_19720</name>
</gene>
<dbReference type="EMBL" id="AP019308">
    <property type="protein sequence ID" value="BBH20627.1"/>
    <property type="molecule type" value="Genomic_DNA"/>
</dbReference>
<evidence type="ECO:0000313" key="2">
    <source>
        <dbReference type="Proteomes" id="UP000275368"/>
    </source>
</evidence>
<dbReference type="KEGG" id="pbk:Back11_19720"/>
<dbReference type="AlphaFoldDB" id="A0A3G9IP40"/>
<proteinExistence type="predicted"/>
<sequence>MKQTELKALFDRLGWKWMELTAEGGGRVLVLERGCRVIGVFADESSENAVWVRPELAGLASGEAVNDLEAHWNVGGDRTFISPEMEYFYDPSAGCFVFPPALDPGQYSADMDAHFTIMAKQSIRVRAFRAGKDVAINMYKEIRLVPDPLLPLKPAKGLGYSFVGYEVVCAAEIGGGSLFDLGETSDTASTTETASAYAYNAAATGVVEDEGALPPFSLWNLIQVPATGEAIMPTHGEADAVPFLLGQGMEGTRTEEGAVRFRIDGRIKRKISIRAAEAKDRIGYLRVAEDGTYYLLVRSFNMDRAGAYGDVPLDRPEESGHCVQCYNDDGTLGGFGEIEYHTPLMGPGQRKMTDISQVWCYSGDEEQIGKVATELLGVRL</sequence>
<keyword evidence="2" id="KW-1185">Reference proteome</keyword>
<dbReference type="Proteomes" id="UP000275368">
    <property type="component" value="Chromosome"/>
</dbReference>
<accession>A0A3G9IP40</accession>
<evidence type="ECO:0000313" key="1">
    <source>
        <dbReference type="EMBL" id="BBH20627.1"/>
    </source>
</evidence>
<reference evidence="1 2" key="1">
    <citation type="submission" date="2018-11" db="EMBL/GenBank/DDBJ databases">
        <title>Complete genome sequence of Paenibacillus baekrokdamisoli strain KCTC 33723.</title>
        <authorList>
            <person name="Kang S.W."/>
            <person name="Lee K.C."/>
            <person name="Kim K.K."/>
            <person name="Kim J.S."/>
            <person name="Kim D.S."/>
            <person name="Ko S.H."/>
            <person name="Yang S.H."/>
            <person name="Lee J.S."/>
        </authorList>
    </citation>
    <scope>NUCLEOTIDE SEQUENCE [LARGE SCALE GENOMIC DNA]</scope>
    <source>
        <strain evidence="1 2">KCTC 33723</strain>
    </source>
</reference>
<organism evidence="1 2">
    <name type="scientific">Paenibacillus baekrokdamisoli</name>
    <dbReference type="NCBI Taxonomy" id="1712516"/>
    <lineage>
        <taxon>Bacteria</taxon>
        <taxon>Bacillati</taxon>
        <taxon>Bacillota</taxon>
        <taxon>Bacilli</taxon>
        <taxon>Bacillales</taxon>
        <taxon>Paenibacillaceae</taxon>
        <taxon>Paenibacillus</taxon>
    </lineage>
</organism>